<evidence type="ECO:0000256" key="2">
    <source>
        <dbReference type="ARBA" id="ARBA00022670"/>
    </source>
</evidence>
<dbReference type="Gene3D" id="2.40.70.10">
    <property type="entry name" value="Acid Proteases"/>
    <property type="match status" value="2"/>
</dbReference>
<dbReference type="Pfam" id="PF00026">
    <property type="entry name" value="Asp"/>
    <property type="match status" value="1"/>
</dbReference>
<dbReference type="PANTHER" id="PTHR47966">
    <property type="entry name" value="BETA-SITE APP-CLEAVING ENZYME, ISOFORM A-RELATED"/>
    <property type="match status" value="1"/>
</dbReference>
<dbReference type="Proteomes" id="UP000799772">
    <property type="component" value="Unassembled WGS sequence"/>
</dbReference>
<organism evidence="8 9">
    <name type="scientific">Rhizodiscina lignyota</name>
    <dbReference type="NCBI Taxonomy" id="1504668"/>
    <lineage>
        <taxon>Eukaryota</taxon>
        <taxon>Fungi</taxon>
        <taxon>Dikarya</taxon>
        <taxon>Ascomycota</taxon>
        <taxon>Pezizomycotina</taxon>
        <taxon>Dothideomycetes</taxon>
        <taxon>Pleosporomycetidae</taxon>
        <taxon>Aulographales</taxon>
        <taxon>Rhizodiscinaceae</taxon>
        <taxon>Rhizodiscina</taxon>
    </lineage>
</organism>
<dbReference type="InterPro" id="IPR021109">
    <property type="entry name" value="Peptidase_aspartic_dom_sf"/>
</dbReference>
<evidence type="ECO:0000313" key="8">
    <source>
        <dbReference type="EMBL" id="KAF2103832.1"/>
    </source>
</evidence>
<dbReference type="GO" id="GO:0004190">
    <property type="term" value="F:aspartic-type endopeptidase activity"/>
    <property type="evidence" value="ECO:0007669"/>
    <property type="project" value="UniProtKB-KW"/>
</dbReference>
<evidence type="ECO:0000256" key="6">
    <source>
        <dbReference type="PIRSR" id="PIRSR601461-2"/>
    </source>
</evidence>
<evidence type="ECO:0000256" key="3">
    <source>
        <dbReference type="ARBA" id="ARBA00022750"/>
    </source>
</evidence>
<feature type="domain" description="Peptidase A1" evidence="7">
    <location>
        <begin position="32"/>
        <end position="336"/>
    </location>
</feature>
<comment type="similarity">
    <text evidence="1">Belongs to the peptidase A1 family.</text>
</comment>
<dbReference type="AlphaFoldDB" id="A0A9P4ISU4"/>
<dbReference type="InterPro" id="IPR001461">
    <property type="entry name" value="Aspartic_peptidase_A1"/>
</dbReference>
<feature type="active site" evidence="5">
    <location>
        <position position="229"/>
    </location>
</feature>
<sequence length="348" mass="37050">MVHKAAERAIRVAKGNGQGTVPAQSVGHGSEYVANVNVAGTAMMLDFDTGSADLWVYSSLQPKSQTSGHHAYNAQSANQKRGETWNIQYGDGSSASGKVYSGTVNIGGVTATRQAIEAATSVSSSFQQDDANDGLVGLAFSSINTVQPRQENTFFDNIKGQLDSPLFTAYLKDKQAGSYDFGFINKNKYTGSITYANVDNSNGFWKFQVDGYMIGTRSSVASRFAAILDTGSSLWYMPTKAVQSYYAQVPTAKFNQQQGGYTFDCRAHLPTASVIVGGKRLTVDGSFINYANLGDGSCFGGLQEGQGLPFMIFGDVFLKAHLAVFDSTGPRIGLAAQVGVNSTPNNGK</sequence>
<dbReference type="EMBL" id="ML978121">
    <property type="protein sequence ID" value="KAF2103832.1"/>
    <property type="molecule type" value="Genomic_DNA"/>
</dbReference>
<gene>
    <name evidence="8" type="ORF">NA57DRAFT_62674</name>
</gene>
<keyword evidence="6" id="KW-1015">Disulfide bond</keyword>
<evidence type="ECO:0000259" key="7">
    <source>
        <dbReference type="Pfam" id="PF00026"/>
    </source>
</evidence>
<accession>A0A9P4ISU4</accession>
<feature type="active site" evidence="5">
    <location>
        <position position="48"/>
    </location>
</feature>
<evidence type="ECO:0000256" key="1">
    <source>
        <dbReference type="ARBA" id="ARBA00007447"/>
    </source>
</evidence>
<keyword evidence="9" id="KW-1185">Reference proteome</keyword>
<evidence type="ECO:0000313" key="9">
    <source>
        <dbReference type="Proteomes" id="UP000799772"/>
    </source>
</evidence>
<keyword evidence="2" id="KW-0645">Protease</keyword>
<dbReference type="PANTHER" id="PTHR47966:SF2">
    <property type="entry name" value="ASPERGILLOPEPSIN-1-RELATED"/>
    <property type="match status" value="1"/>
</dbReference>
<dbReference type="SUPFAM" id="SSF50630">
    <property type="entry name" value="Acid proteases"/>
    <property type="match status" value="1"/>
</dbReference>
<evidence type="ECO:0000256" key="4">
    <source>
        <dbReference type="ARBA" id="ARBA00022801"/>
    </source>
</evidence>
<feature type="disulfide bond" evidence="6">
    <location>
        <begin position="265"/>
        <end position="298"/>
    </location>
</feature>
<dbReference type="OrthoDB" id="2747330at2759"/>
<dbReference type="InterPro" id="IPR034163">
    <property type="entry name" value="Aspergillopepsin-like_cat_dom"/>
</dbReference>
<protein>
    <recommendedName>
        <fullName evidence="7">Peptidase A1 domain-containing protein</fullName>
    </recommendedName>
</protein>
<dbReference type="GO" id="GO:0006508">
    <property type="term" value="P:proteolysis"/>
    <property type="evidence" value="ECO:0007669"/>
    <property type="project" value="UniProtKB-KW"/>
</dbReference>
<comment type="caution">
    <text evidence="8">The sequence shown here is derived from an EMBL/GenBank/DDBJ whole genome shotgun (WGS) entry which is preliminary data.</text>
</comment>
<dbReference type="InterPro" id="IPR033121">
    <property type="entry name" value="PEPTIDASE_A1"/>
</dbReference>
<name>A0A9P4ISU4_9PEZI</name>
<reference evidence="8" key="1">
    <citation type="journal article" date="2020" name="Stud. Mycol.">
        <title>101 Dothideomycetes genomes: a test case for predicting lifestyles and emergence of pathogens.</title>
        <authorList>
            <person name="Haridas S."/>
            <person name="Albert R."/>
            <person name="Binder M."/>
            <person name="Bloem J."/>
            <person name="Labutti K."/>
            <person name="Salamov A."/>
            <person name="Andreopoulos B."/>
            <person name="Baker S."/>
            <person name="Barry K."/>
            <person name="Bills G."/>
            <person name="Bluhm B."/>
            <person name="Cannon C."/>
            <person name="Castanera R."/>
            <person name="Culley D."/>
            <person name="Daum C."/>
            <person name="Ezra D."/>
            <person name="Gonzalez J."/>
            <person name="Henrissat B."/>
            <person name="Kuo A."/>
            <person name="Liang C."/>
            <person name="Lipzen A."/>
            <person name="Lutzoni F."/>
            <person name="Magnuson J."/>
            <person name="Mondo S."/>
            <person name="Nolan M."/>
            <person name="Ohm R."/>
            <person name="Pangilinan J."/>
            <person name="Park H.-J."/>
            <person name="Ramirez L."/>
            <person name="Alfaro M."/>
            <person name="Sun H."/>
            <person name="Tritt A."/>
            <person name="Yoshinaga Y."/>
            <person name="Zwiers L.-H."/>
            <person name="Turgeon B."/>
            <person name="Goodwin S."/>
            <person name="Spatafora J."/>
            <person name="Crous P."/>
            <person name="Grigoriev I."/>
        </authorList>
    </citation>
    <scope>NUCLEOTIDE SEQUENCE</scope>
    <source>
        <strain evidence="8">CBS 133067</strain>
    </source>
</reference>
<dbReference type="FunFam" id="2.40.70.10:FF:000026">
    <property type="entry name" value="Endothiapepsin"/>
    <property type="match status" value="1"/>
</dbReference>
<evidence type="ECO:0000256" key="5">
    <source>
        <dbReference type="PIRSR" id="PIRSR601461-1"/>
    </source>
</evidence>
<keyword evidence="3" id="KW-0064">Aspartyl protease</keyword>
<dbReference type="PRINTS" id="PR00792">
    <property type="entry name" value="PEPSIN"/>
</dbReference>
<dbReference type="CDD" id="cd06097">
    <property type="entry name" value="Aspergillopepsin_like"/>
    <property type="match status" value="1"/>
</dbReference>
<proteinExistence type="inferred from homology"/>
<keyword evidence="4" id="KW-0378">Hydrolase</keyword>